<keyword evidence="19" id="KW-0547">Nucleotide-binding</keyword>
<keyword evidence="14" id="KW-0945">Host-virus interaction</keyword>
<feature type="compositionally biased region" description="Basic residues" evidence="32">
    <location>
        <begin position="144"/>
        <end position="154"/>
    </location>
</feature>
<evidence type="ECO:0000256" key="20">
    <source>
        <dbReference type="ARBA" id="ARBA00022801"/>
    </source>
</evidence>
<dbReference type="InterPro" id="IPR043502">
    <property type="entry name" value="DNA/RNA_pol_sf"/>
</dbReference>
<dbReference type="InterPro" id="IPR009003">
    <property type="entry name" value="Peptidase_S1_PA"/>
</dbReference>
<keyword evidence="9" id="KW-1139">Helical capsid protein</keyword>
<evidence type="ECO:0000256" key="25">
    <source>
        <dbReference type="ARBA" id="ARBA00022953"/>
    </source>
</evidence>
<dbReference type="Pfam" id="PF00271">
    <property type="entry name" value="Helicase_C"/>
    <property type="match status" value="1"/>
</dbReference>
<keyword evidence="17" id="KW-0808">Transferase</keyword>
<dbReference type="InterPro" id="IPR001730">
    <property type="entry name" value="Potyv_NIa-pro_dom"/>
</dbReference>
<evidence type="ECO:0000256" key="17">
    <source>
        <dbReference type="ARBA" id="ARBA00022679"/>
    </source>
</evidence>
<comment type="subcellular location">
    <subcellularLocation>
        <location evidence="29">Host cytoplasmic vesicle</location>
    </subcellularLocation>
    <subcellularLocation>
        <location evidence="2">Host nucleus</location>
    </subcellularLocation>
    <subcellularLocation>
        <location evidence="3">Virion</location>
    </subcellularLocation>
</comment>
<evidence type="ECO:0000256" key="13">
    <source>
        <dbReference type="ARBA" id="ARBA00022562"/>
    </source>
</evidence>
<dbReference type="Pfam" id="PF00767">
    <property type="entry name" value="Poty_coat"/>
    <property type="match status" value="1"/>
</dbReference>
<reference evidence="35 36" key="1">
    <citation type="journal article" date="2021" name="Arch. Virol.">
        <title>Complete genome sequence and genome organization of scorzonera virus A (SCoVA), a novel member of the genus Potyvirus.</title>
        <authorList>
            <person name="Igori D."/>
            <person name="Cho H.S."/>
            <person name="Kim H.S."/>
            <person name="Park J.M."/>
            <person name="Lee H.J."/>
            <person name="Kwon S.Y."/>
            <person name="Moon J.S."/>
        </authorList>
    </citation>
    <scope>NUCLEOTIDE SEQUENCE [LARGE SCALE GENOMIC DNA]</scope>
    <source>
        <strain evidence="35">SK</strain>
    </source>
</reference>
<dbReference type="InterPro" id="IPR001592">
    <property type="entry name" value="Poty_coat"/>
</dbReference>
<evidence type="ECO:0000256" key="29">
    <source>
        <dbReference type="ARBA" id="ARBA00034108"/>
    </source>
</evidence>
<dbReference type="InterPro" id="IPR039560">
    <property type="entry name" value="Potyvirid-P3"/>
</dbReference>
<dbReference type="Pfam" id="PF01577">
    <property type="entry name" value="Peptidase_S30"/>
    <property type="match status" value="1"/>
</dbReference>
<feature type="domain" description="Helicase C-terminal" evidence="34">
    <location>
        <begin position="1485"/>
        <end position="1583"/>
    </location>
</feature>
<dbReference type="Gene3D" id="3.30.70.270">
    <property type="match status" value="1"/>
</dbReference>
<evidence type="ECO:0000256" key="18">
    <source>
        <dbReference type="ARBA" id="ARBA00022695"/>
    </source>
</evidence>
<dbReference type="Pfam" id="PF08440">
    <property type="entry name" value="Poty_PP"/>
    <property type="match status" value="1"/>
</dbReference>
<dbReference type="CDD" id="cd23175">
    <property type="entry name" value="ps-ssRNAv_Potyviridae_RdRp"/>
    <property type="match status" value="1"/>
</dbReference>
<dbReference type="GeneID" id="80544065"/>
<dbReference type="PRINTS" id="PR00966">
    <property type="entry name" value="NIAPOTYPTASE"/>
</dbReference>
<feature type="domain" description="Helicase ATP-binding" evidence="33">
    <location>
        <begin position="1280"/>
        <end position="1455"/>
    </location>
</feature>
<proteinExistence type="inferred from homology"/>
<evidence type="ECO:0000256" key="31">
    <source>
        <dbReference type="RuleBase" id="RU003351"/>
    </source>
</evidence>
<sequence length="3168" mass="359225">MKLDIPIPDMKDFIPPNTPVEKQEETYKRELAAYKTFEHAFVFGQFKCEITGETCKLSDEPVEEAPTKVSDNLEEEVKVQPQVEKGVEQSNETNTYDPFETLNFQLKEKFEKRKNLEIIRDRAGNLTYGRKEDNHPIEDQTHKAGPKRAHAKAKSVKEQDWVSTDPVMVITNISIGGGAQPSSMEEEYTEKQVHATSKKATPRRTFKKVEAGTRKMEYIMQQIMSIARKSPITIQYIDKKQNGLKCKVVNHEGHKILKVETVHERGKKLRCDLSISSEQRNYLTQFAQRIVGKRIINCDSFGPGTSGFVLPMKNISGNTSKHAADVIVVRGRLNGKLVSSLDRFKLTRTHRIIHYSSTGERFFNGFSNTFVTNRPKDIIHVCESDFSVEDCGVVAALLTQTIFQVGKITCKKCANEFAELTDREIGDRTNREIDNTIQNMQIKLPQFTHAIRFLKAYRQFVNLTNPAVDVCIDVQRKIGSYKEAPFTHISKVNEVLMKGGSLTSDDLASATKHLQELARFQLNRTDNIAFGDLKNFRNKISAKTRINPVLMCDNQLDANGKFVWGERGRHAKRFFTNFYKFINPTDGYKEYEIRRFPNGSRKLAIGNLIISTNLANIRKQLEGESVGKMDLTEECISKRSGKYLYSACCVTHDDGTPMLSQVRMPTKNHLAIGNSGDTKYVDLPTDESLKMYIAEDGYCYVNIFLAMLVDVPEQQAKDFTKMARDDVISVLGKWPKLTDVATYCYFLSVFFPDVHKAELPRILVDHNTKTMHVLDSFGSITTGYHILKASTVSQLIDFAYETLDSPMKHYQVGGTNGSGRQVVVEAGRESFLKLLIKGIYRPRILKQIIENEPYTLVLGVVSPSIMIAMYNSGTYERALQQLINTDQSVTTIIKLMARLTEKITVAKTLDAQVNLIEQHAAGLRDAITSVDGASFSQRMAKMTLDAIASRNESNTPLVLGGFRVLQAASNELMEKKYLQDLQASWEELNLLEKWSSIRQSRVERIFTTSDVEEIPGIDISGKQSSSMRVYFTTATSGIARKFSSAKTRIYKAQAHYTRTIFYKTLGIIYRSLPEIVQLLNIVLVFNVLLSMYLTVSSMVEEYKQIRYVNEIKNRKNRLRVICTEYEHLKLKYGEPPTREELQTSIVLNYPDFAQHIEQDLDHLEKENISLQAKRKSEADLERVIAFVALVMMLFDAERSDGVYRTLCKLKGLMGCVDQDVVLQSLDTIQDTLEEKKQTIDFEVTASQPITNDCTDSTFEKWWSNQLQHGNTIPQHWNEGQFLEFSRATAADVAYKIIHDDCKDFLVRGAVGSGKSTGLPFHLQKKGPVLLLEPTRPLAINVYKQLSGEPFHINATLRMRGLSQFGASPVHIMTNGFALHYFANNTHALRDFDFIIFDECHVMDANSMAFRCLLSETSYAGKILKVSATPPGREVAFKTQHSVKLVVEENLSMQQFAQGLGSGALADATQYGSNVLVYVASYNDVDQLSKMVIDKGYKVTKVDGRTMKLGNTEIETTGTKEKPHFVIATNIIENGVTLDIEVVVDFGMKVQPVLMGDERMVVYQKVPVTYGERIQRLGRVGRHKPGTAIRIGSTTTGPIEVPPIIATEAALMSFAYGLPVMTGNVSVGVLAKCTVRQARTMSFFELPVYYTNNLVKGDGTMHPVIHSILKPYKLRDSEVVLLKTSIPHARINTWHTVREYRRLGCRLNLDDDVRIPFVMKDIPERIHEEVWDAVQKYKNDFGFGRCKSANVAKIAYTLKTDKESIFRTLAMLDALIAQERRKKAMFDSAASTSMTVRSMSLVSLVNAVRSRYDEDFSGKNIERLQALRDCVLNWMNGDIEVNEYSDHYTFSKEEFHRSIEEEGALETILLQSTNEISDYWGLKGRWNKSLLFHDLLIVGGVAIGGACMIYSYFKQAWNEPITLQGKSKRHRQKLKFREARDRKIGLEVYGEDSALGETFGSAYTKKGKGKGTTHGQGKKNRKFINMYGYDPADYQFVRFVDPLTGYTIDDSPYVDIQIVQEEFGKKRMEKFLEGEVERQAMDRGIEAYYIKDLTSKALKIDLTPHNPLAVGKTTNNIAGFPEREKELRQTGPAQVVAPNMIPSENKMDDEEEEVINLESKAIYRGVRDYNPIATSICRLKNDDGLESRTIYGIGYGCMIITNQHLFKFNNGSLTIQSHHGEFTIQNTCTLRVRPIDGRDMIIIRLPKDFPPFPQKLRFREPKKSERVCMVSSIFQAKSITSAVSEPSTTIPATAANMWIHYIDSKNGQCGLPMVSPTDGEIVGIHCAASQWHDRNFYVAFDNDFKEKYLEVPDNNDWVKQWKFNKDNIAWGELNVIESQPTEPFKITKLIKDLFDDDIRLQSGNERWFASQLNGNLKAVAHCPSQLVTKHVVKGRCMLFTLYLQENPDAMEYFTPLMGKYQKSRLNREAFTKDIMKYSSTIPIGNVECDVFEQAVESTKRTMEEAGFTQCEFITDPETIYNALNLKSAVGALYGGKKKDYFKDWTMDEFGKTLEASCERLYTGKFGVWTGSLKAELRPLEKVEANKTRVFTAAPLDTLLSGKVCVDDFNTKFYGLNIKAPWTVGMTKFFGGWNELLESLPDNWVYCDADGSQFDSSLTPYLLNAVLNIRLDFMEDWELGKQMLKNLYTEITYTAISTPDSTIVKKFKGNNSGQPSTVVDNTLMVILAMKYTLLKNGVKHEQQNAMCRYFVNGDDLLIAIEPSHEYMLDTFQECFASLGLKYDFSTRTRDKSDLWFMSHVGIKRDGMYIPKLEPERIVSILEWDRSQEPAHRLEAICAAMIEAWGYDKLVHEIRKFYSWVLEQEPYKQLATEGKAPYISEAALRRLYTGNDITHDELMKYLGVFSVFGDTCGIGQEDIVLHALDETGDVKDAGTVGTNKSDNKKKNKEQQPTNPSPSDVVAPEAVQPIVTRPDRDVNVGTTGTHVVPRIKQITGKLKFPKYKGNKFNNLEHLLEYKPDQVDISNTRATREQFDAWVDGIKNDYEVSDENMQVLLNGLMVWCIENGTSPNINGTWTMMDGEEQVSYSLKPVIEHARPTLRQIMAHFSDLAEAYIVMRNQEKPYMPRYGIQRNLRDMSLARIAFDFYEVTSATSIRAKEAHHQMKIAALHNSQNKMFGIDGGSSIGEENTERHTAADATRNTHTMQGMLGMI</sequence>
<keyword evidence="13" id="KW-1048">Host nucleus</keyword>
<dbReference type="SUPFAM" id="SSF52540">
    <property type="entry name" value="P-loop containing nucleoside triphosphate hydrolases"/>
    <property type="match status" value="2"/>
</dbReference>
<evidence type="ECO:0000313" key="36">
    <source>
        <dbReference type="Proteomes" id="UP001157349"/>
    </source>
</evidence>
<dbReference type="Gene3D" id="3.40.50.300">
    <property type="entry name" value="P-loop containing nucleotide triphosphate hydrolases"/>
    <property type="match status" value="2"/>
</dbReference>
<keyword evidence="18" id="KW-0548">Nucleotidyltransferase</keyword>
<keyword evidence="24" id="KW-0946">Virion</keyword>
<keyword evidence="21" id="KW-0347">Helicase</keyword>
<evidence type="ECO:0000256" key="2">
    <source>
        <dbReference type="ARBA" id="ARBA00004147"/>
    </source>
</evidence>
<dbReference type="InterPro" id="IPR002540">
    <property type="entry name" value="Pept_S30_P1_potyvir"/>
</dbReference>
<keyword evidence="10" id="KW-0191">Covalent protein-RNA linkage</keyword>
<evidence type="ECO:0000256" key="7">
    <source>
        <dbReference type="ARBA" id="ARBA00022484"/>
    </source>
</evidence>
<feature type="region of interest" description="Disordered" evidence="32">
    <location>
        <begin position="2888"/>
        <end position="2924"/>
    </location>
</feature>
<evidence type="ECO:0000259" key="33">
    <source>
        <dbReference type="SMART" id="SM00487"/>
    </source>
</evidence>
<keyword evidence="26" id="KW-0899">Viral immunoevasion</keyword>
<dbReference type="EMBL" id="MW972223">
    <property type="protein sequence ID" value="QZH54995.1"/>
    <property type="molecule type" value="Genomic_RNA"/>
</dbReference>
<evidence type="ECO:0000256" key="6">
    <source>
        <dbReference type="ARBA" id="ARBA00022463"/>
    </source>
</evidence>
<comment type="function">
    <text evidence="27">Involved in aphid transmission, cell-to-cell and systemis movement, encapsidation of the viral RNA and in the regulation of viral RNA amplification.</text>
</comment>
<dbReference type="InterPro" id="IPR013648">
    <property type="entry name" value="PP_Potyviridae"/>
</dbReference>
<comment type="similarity">
    <text evidence="4 31">Belongs to the potyviridae genome polyprotein family.</text>
</comment>
<dbReference type="Pfam" id="PF00680">
    <property type="entry name" value="RdRP_1"/>
    <property type="match status" value="1"/>
</dbReference>
<keyword evidence="8" id="KW-1036">Host cytoplasmic vesicle</keyword>
<dbReference type="PANTHER" id="PTHR43519">
    <property type="entry name" value="ATP-DEPENDENT RNA HELICASE HRPB"/>
    <property type="match status" value="1"/>
</dbReference>
<evidence type="ECO:0000256" key="28">
    <source>
        <dbReference type="ARBA" id="ARBA00029422"/>
    </source>
</evidence>
<keyword evidence="23" id="KW-0067">ATP-binding</keyword>
<evidence type="ECO:0000259" key="34">
    <source>
        <dbReference type="SMART" id="SM00490"/>
    </source>
</evidence>
<keyword evidence="22" id="KW-0788">Thiol protease</keyword>
<dbReference type="InterPro" id="IPR011545">
    <property type="entry name" value="DEAD/DEAH_box_helicase_dom"/>
</dbReference>
<dbReference type="SUPFAM" id="SSF56672">
    <property type="entry name" value="DNA/RNA polymerases"/>
    <property type="match status" value="1"/>
</dbReference>
<evidence type="ECO:0000256" key="14">
    <source>
        <dbReference type="ARBA" id="ARBA00022581"/>
    </source>
</evidence>
<evidence type="ECO:0000256" key="5">
    <source>
        <dbReference type="ARBA" id="ARBA00020107"/>
    </source>
</evidence>
<dbReference type="SMART" id="SM00487">
    <property type="entry name" value="DEXDc"/>
    <property type="match status" value="1"/>
</dbReference>
<dbReference type="Pfam" id="PF00270">
    <property type="entry name" value="DEAD"/>
    <property type="match status" value="1"/>
</dbReference>
<evidence type="ECO:0000256" key="1">
    <source>
        <dbReference type="ARBA" id="ARBA00000785"/>
    </source>
</evidence>
<keyword evidence="7" id="KW-0696">RNA-directed RNA polymerase</keyword>
<protein>
    <recommendedName>
        <fullName evidence="5">Genome polyprotein</fullName>
    </recommendedName>
</protein>
<keyword evidence="25" id="KW-0693">Viral RNA replication</keyword>
<evidence type="ECO:0000256" key="8">
    <source>
        <dbReference type="ARBA" id="ARBA00022488"/>
    </source>
</evidence>
<dbReference type="SUPFAM" id="SSF50494">
    <property type="entry name" value="Trypsin-like serine proteases"/>
    <property type="match status" value="1"/>
</dbReference>
<name>A0ABX9AFY6_9POTV</name>
<evidence type="ECO:0000256" key="10">
    <source>
        <dbReference type="ARBA" id="ARBA00022520"/>
    </source>
</evidence>
<dbReference type="InterPro" id="IPR001456">
    <property type="entry name" value="HC-pro"/>
</dbReference>
<dbReference type="InterPro" id="IPR043128">
    <property type="entry name" value="Rev_trsase/Diguanyl_cyclase"/>
</dbReference>
<evidence type="ECO:0000256" key="32">
    <source>
        <dbReference type="SAM" id="MobiDB-lite"/>
    </source>
</evidence>
<feature type="compositionally biased region" description="Basic and acidic residues" evidence="32">
    <location>
        <begin position="129"/>
        <end position="142"/>
    </location>
</feature>
<organism evidence="35 36">
    <name type="scientific">Scorzonera virus A</name>
    <dbReference type="NCBI Taxonomy" id="2871166"/>
    <lineage>
        <taxon>Viruses</taxon>
        <taxon>Riboviria</taxon>
        <taxon>Orthornavirae</taxon>
        <taxon>Pisuviricota</taxon>
        <taxon>Stelpaviricetes</taxon>
        <taxon>Patatavirales</taxon>
        <taxon>Potyviridae</taxon>
        <taxon>Potyvirus</taxon>
        <taxon>Potyvirus scorzaureum</taxon>
    </lineage>
</organism>
<dbReference type="InterPro" id="IPR001650">
    <property type="entry name" value="Helicase_C-like"/>
</dbReference>
<keyword evidence="15" id="KW-1090">Inhibition of host innate immune response by virus</keyword>
<keyword evidence="36" id="KW-1185">Reference proteome</keyword>
<evidence type="ECO:0000256" key="21">
    <source>
        <dbReference type="ARBA" id="ARBA00022806"/>
    </source>
</evidence>
<evidence type="ECO:0000256" key="22">
    <source>
        <dbReference type="ARBA" id="ARBA00022807"/>
    </source>
</evidence>
<dbReference type="RefSeq" id="YP_010805199.1">
    <property type="nucleotide sequence ID" value="NC_077118.1"/>
</dbReference>
<evidence type="ECO:0000256" key="26">
    <source>
        <dbReference type="ARBA" id="ARBA00023280"/>
    </source>
</evidence>
<dbReference type="InterPro" id="IPR001205">
    <property type="entry name" value="RNA-dir_pol_C"/>
</dbReference>
<dbReference type="Pfam" id="PF13608">
    <property type="entry name" value="Potyvirid-P3"/>
    <property type="match status" value="1"/>
</dbReference>
<keyword evidence="16" id="KW-0645">Protease</keyword>
<comment type="catalytic activity">
    <reaction evidence="1">
        <text>Hydrolyzes glutaminyl bonds, and activity is further restricted by preferences for the amino acids in P6 - P1' that vary with the species of potyvirus, e.g. Glu-Xaa-Xaa-Tyr-Xaa-Gln-|-(Ser or Gly) for the enzyme from tobacco etch virus. The natural substrate is the viral polyprotein, but other proteins and oligopeptides containing the appropriate consensus sequence are also cleaved.</text>
        <dbReference type="EC" id="3.4.22.44"/>
    </reaction>
</comment>
<keyword evidence="12" id="KW-0167">Capsid protein</keyword>
<dbReference type="Proteomes" id="UP001157349">
    <property type="component" value="Segment"/>
</dbReference>
<keyword evidence="6" id="KW-0941">Suppressor of RNA silencing</keyword>
<comment type="function">
    <text evidence="28">Has helicase activity. It may be involved in replication.</text>
</comment>
<dbReference type="PANTHER" id="PTHR43519:SF1">
    <property type="entry name" value="ATP-DEPENDENT RNA HELICASE HRPB"/>
    <property type="match status" value="1"/>
</dbReference>
<dbReference type="InterPro" id="IPR027417">
    <property type="entry name" value="P-loop_NTPase"/>
</dbReference>
<evidence type="ECO:0000313" key="35">
    <source>
        <dbReference type="EMBL" id="QZH54995.1"/>
    </source>
</evidence>
<evidence type="ECO:0000256" key="9">
    <source>
        <dbReference type="ARBA" id="ARBA00022497"/>
    </source>
</evidence>
<evidence type="ECO:0000256" key="30">
    <source>
        <dbReference type="ARBA" id="ARBA00045403"/>
    </source>
</evidence>
<dbReference type="Pfam" id="PF00851">
    <property type="entry name" value="Peptidase_C6"/>
    <property type="match status" value="1"/>
</dbReference>
<evidence type="ECO:0000256" key="23">
    <source>
        <dbReference type="ARBA" id="ARBA00022840"/>
    </source>
</evidence>
<evidence type="ECO:0000256" key="12">
    <source>
        <dbReference type="ARBA" id="ARBA00022561"/>
    </source>
</evidence>
<dbReference type="SMART" id="SM00490">
    <property type="entry name" value="HELICc"/>
    <property type="match status" value="1"/>
</dbReference>
<dbReference type="InterPro" id="IPR042308">
    <property type="entry name" value="HC_PRO_CPD_sf"/>
</dbReference>
<evidence type="ECO:0000256" key="24">
    <source>
        <dbReference type="ARBA" id="ARBA00022844"/>
    </source>
</evidence>
<dbReference type="InterPro" id="IPR014001">
    <property type="entry name" value="Helicase_ATP-bd"/>
</dbReference>
<dbReference type="Gene3D" id="3.90.70.150">
    <property type="entry name" value="Helper component proteinase"/>
    <property type="match status" value="1"/>
</dbReference>
<evidence type="ECO:0000256" key="11">
    <source>
        <dbReference type="ARBA" id="ARBA00022553"/>
    </source>
</evidence>
<dbReference type="InterPro" id="IPR043504">
    <property type="entry name" value="Peptidase_S1_PA_chymotrypsin"/>
</dbReference>
<keyword evidence="11" id="KW-0597">Phosphoprotein</keyword>
<dbReference type="Pfam" id="PF00863">
    <property type="entry name" value="Peptidase_C4"/>
    <property type="match status" value="1"/>
</dbReference>
<comment type="function">
    <text evidence="30">Mediates the cap-independent, EIF4E-dependent translation of viral genomic RNAs. Binds to the cap-binding site of host EIF4E and thus interferes with the host EIF4E-dependent mRNA export and translation. VPg-RNA directly binds EIF4E and is a template for transcription. Also forms trimeric complexes with EIF4E-EIF4G, which are templates for translation.</text>
</comment>
<evidence type="ECO:0000256" key="4">
    <source>
        <dbReference type="ARBA" id="ARBA00006064"/>
    </source>
</evidence>
<dbReference type="Gene3D" id="2.40.10.10">
    <property type="entry name" value="Trypsin-like serine proteases"/>
    <property type="match status" value="2"/>
</dbReference>
<evidence type="ECO:0000256" key="3">
    <source>
        <dbReference type="ARBA" id="ARBA00004328"/>
    </source>
</evidence>
<evidence type="ECO:0000256" key="15">
    <source>
        <dbReference type="ARBA" id="ARBA00022632"/>
    </source>
</evidence>
<keyword evidence="20" id="KW-0378">Hydrolase</keyword>
<evidence type="ECO:0000256" key="27">
    <source>
        <dbReference type="ARBA" id="ARBA00029405"/>
    </source>
</evidence>
<feature type="region of interest" description="Disordered" evidence="32">
    <location>
        <begin position="129"/>
        <end position="158"/>
    </location>
</feature>
<evidence type="ECO:0000256" key="16">
    <source>
        <dbReference type="ARBA" id="ARBA00022670"/>
    </source>
</evidence>
<evidence type="ECO:0000256" key="19">
    <source>
        <dbReference type="ARBA" id="ARBA00022741"/>
    </source>
</evidence>
<accession>A0ABX9AFY6</accession>